<dbReference type="InterPro" id="IPR018303">
    <property type="entry name" value="ATPase_P-typ_P_site"/>
</dbReference>
<dbReference type="NCBIfam" id="TIGR01512">
    <property type="entry name" value="ATPase-IB2_Cd"/>
    <property type="match status" value="1"/>
</dbReference>
<dbReference type="NCBIfam" id="TIGR01494">
    <property type="entry name" value="ATPase_P-type"/>
    <property type="match status" value="2"/>
</dbReference>
<evidence type="ECO:0000256" key="5">
    <source>
        <dbReference type="ARBA" id="ARBA00022967"/>
    </source>
</evidence>
<dbReference type="Proteomes" id="UP000620262">
    <property type="component" value="Unassembled WGS sequence"/>
</dbReference>
<dbReference type="SUPFAM" id="SSF81653">
    <property type="entry name" value="Calcium ATPase, transduction domain A"/>
    <property type="match status" value="1"/>
</dbReference>
<comment type="catalytic activity">
    <reaction evidence="9">
        <text>Zn(2+)(in) + ATP + H2O = Zn(2+)(out) + ADP + phosphate + H(+)</text>
        <dbReference type="Rhea" id="RHEA:20621"/>
        <dbReference type="ChEBI" id="CHEBI:15377"/>
        <dbReference type="ChEBI" id="CHEBI:15378"/>
        <dbReference type="ChEBI" id="CHEBI:29105"/>
        <dbReference type="ChEBI" id="CHEBI:30616"/>
        <dbReference type="ChEBI" id="CHEBI:43474"/>
        <dbReference type="ChEBI" id="CHEBI:456216"/>
        <dbReference type="EC" id="7.2.2.12"/>
    </reaction>
</comment>
<keyword evidence="10" id="KW-0547">Nucleotide-binding</keyword>
<dbReference type="PROSITE" id="PS00154">
    <property type="entry name" value="ATPASE_E1_E2"/>
    <property type="match status" value="1"/>
</dbReference>
<dbReference type="Pfam" id="PF00122">
    <property type="entry name" value="E1-E2_ATPase"/>
    <property type="match status" value="1"/>
</dbReference>
<feature type="transmembrane region" description="Helical" evidence="10">
    <location>
        <begin position="89"/>
        <end position="116"/>
    </location>
</feature>
<organism evidence="12 13">
    <name type="scientific">Rhizobium viscosum</name>
    <name type="common">Arthrobacter viscosus</name>
    <dbReference type="NCBI Taxonomy" id="1673"/>
    <lineage>
        <taxon>Bacteria</taxon>
        <taxon>Pseudomonadati</taxon>
        <taxon>Pseudomonadota</taxon>
        <taxon>Alphaproteobacteria</taxon>
        <taxon>Hyphomicrobiales</taxon>
        <taxon>Rhizobiaceae</taxon>
        <taxon>Rhizobium/Agrobacterium group</taxon>
        <taxon>Rhizobium</taxon>
    </lineage>
</organism>
<comment type="subcellular location">
    <subcellularLocation>
        <location evidence="10">Cell membrane</location>
    </subcellularLocation>
    <subcellularLocation>
        <location evidence="1">Membrane</location>
    </subcellularLocation>
</comment>
<dbReference type="NCBIfam" id="TIGR01525">
    <property type="entry name" value="ATPase-IB_hvy"/>
    <property type="match status" value="1"/>
</dbReference>
<dbReference type="Pfam" id="PF00702">
    <property type="entry name" value="Hydrolase"/>
    <property type="match status" value="1"/>
</dbReference>
<keyword evidence="13" id="KW-1185">Reference proteome</keyword>
<feature type="transmembrane region" description="Helical" evidence="10">
    <location>
        <begin position="253"/>
        <end position="272"/>
    </location>
</feature>
<feature type="transmembrane region" description="Helical" evidence="10">
    <location>
        <begin position="57"/>
        <end position="77"/>
    </location>
</feature>
<sequence>MSVLDEPKAQPRIGSFGELRTWMPDIGLRSTIMAAAAMLGLAGAFVLFLLDFGLASRLALAASTCTALAFLLSDIVAKLRNGDFGLDLIAALAMGSTLWFGEYLAGAIVALMYAGGQFLEAYAHRRADEGMTALLAQVPRTALRLLKDGLEEVPIPDIAIGDVLMIRRGDVIPADGTLLSDNASIDQSVLTGEAFPVHLLKGARVESGATNAGDAIEIRVESRAEDSTYSGIVKLVEASRRSKARIARLADRYAIGFLLLTLAIAAGAAILSGDMARIVAVLVVATPCPLILAVPVALAAGTSKAARAGVLVKGAGPLEILADASVAVFDKTGTLTAGDPEVVSIDGPEGPDRILRLAASLDQASSHVVGRAIVREAQRRQLTLSRPTDVSELPGAGISGLVDGIRVSVGGDNYFTPDGKPSRPPEKKGRMQAKVFFDGQLAGEIGFEDRLRGDAVALVTKLRKLGFGRIVLASGDERSVAAAIAGSLSLDAVEARLSPVEKVDVITRERATGRVMMVGDGVNDAPALAAADVGIAVGATNLAAAAEAADIVLIRNDLNRIAAAVEIARRSRTIAVQSILAGIGLSLVAMIFAGAGFLPPVTGALLQEVIDVAVILNALRALR</sequence>
<feature type="transmembrane region" description="Helical" evidence="10">
    <location>
        <begin position="278"/>
        <end position="300"/>
    </location>
</feature>
<dbReference type="PRINTS" id="PR00120">
    <property type="entry name" value="HATPASE"/>
</dbReference>
<dbReference type="InterPro" id="IPR044492">
    <property type="entry name" value="P_typ_ATPase_HD_dom"/>
</dbReference>
<evidence type="ECO:0000256" key="8">
    <source>
        <dbReference type="ARBA" id="ARBA00039097"/>
    </source>
</evidence>
<dbReference type="EMBL" id="JADBEC010000001">
    <property type="protein sequence ID" value="MBE1506968.1"/>
    <property type="molecule type" value="Genomic_DNA"/>
</dbReference>
<dbReference type="InterPro" id="IPR036412">
    <property type="entry name" value="HAD-like_sf"/>
</dbReference>
<dbReference type="InterPro" id="IPR051014">
    <property type="entry name" value="Cation_Transport_ATPase_IB"/>
</dbReference>
<dbReference type="EC" id="7.2.2.12" evidence="8"/>
<keyword evidence="10" id="KW-0067">ATP-binding</keyword>
<dbReference type="InterPro" id="IPR001757">
    <property type="entry name" value="P_typ_ATPase"/>
</dbReference>
<keyword evidence="3 10" id="KW-0812">Transmembrane</keyword>
<comment type="similarity">
    <text evidence="2 10">Belongs to the cation transport ATPase (P-type) (TC 3.A.3) family. Type IB subfamily.</text>
</comment>
<evidence type="ECO:0000256" key="7">
    <source>
        <dbReference type="ARBA" id="ARBA00023136"/>
    </source>
</evidence>
<feature type="transmembrane region" description="Helical" evidence="10">
    <location>
        <begin position="26"/>
        <end position="50"/>
    </location>
</feature>
<evidence type="ECO:0000256" key="10">
    <source>
        <dbReference type="RuleBase" id="RU362081"/>
    </source>
</evidence>
<evidence type="ECO:0000259" key="11">
    <source>
        <dbReference type="Pfam" id="PF00122"/>
    </source>
</evidence>
<dbReference type="InterPro" id="IPR023299">
    <property type="entry name" value="ATPase_P-typ_cyto_dom_N"/>
</dbReference>
<keyword evidence="7 10" id="KW-0472">Membrane</keyword>
<dbReference type="InterPro" id="IPR027256">
    <property type="entry name" value="P-typ_ATPase_IB"/>
</dbReference>
<dbReference type="SFLD" id="SFLDS00003">
    <property type="entry name" value="Haloacid_Dehalogenase"/>
    <property type="match status" value="1"/>
</dbReference>
<keyword evidence="5" id="KW-1278">Translocase</keyword>
<dbReference type="SUPFAM" id="SSF56784">
    <property type="entry name" value="HAD-like"/>
    <property type="match status" value="1"/>
</dbReference>
<proteinExistence type="inferred from homology"/>
<dbReference type="Gene3D" id="3.40.50.1000">
    <property type="entry name" value="HAD superfamily/HAD-like"/>
    <property type="match status" value="1"/>
</dbReference>
<dbReference type="InterPro" id="IPR023214">
    <property type="entry name" value="HAD_sf"/>
</dbReference>
<dbReference type="PANTHER" id="PTHR48085:SF5">
    <property type="entry name" value="CADMIUM_ZINC-TRANSPORTING ATPASE HMA4-RELATED"/>
    <property type="match status" value="1"/>
</dbReference>
<evidence type="ECO:0000256" key="2">
    <source>
        <dbReference type="ARBA" id="ARBA00006024"/>
    </source>
</evidence>
<evidence type="ECO:0000256" key="3">
    <source>
        <dbReference type="ARBA" id="ARBA00022692"/>
    </source>
</evidence>
<dbReference type="Gene3D" id="2.70.150.10">
    <property type="entry name" value="Calcium-transporting ATPase, cytoplasmic transduction domain A"/>
    <property type="match status" value="1"/>
</dbReference>
<evidence type="ECO:0000313" key="12">
    <source>
        <dbReference type="EMBL" id="MBE1506968.1"/>
    </source>
</evidence>
<keyword evidence="4 10" id="KW-0479">Metal-binding</keyword>
<evidence type="ECO:0000256" key="9">
    <source>
        <dbReference type="ARBA" id="ARBA00047308"/>
    </source>
</evidence>
<dbReference type="SFLD" id="SFLDF00027">
    <property type="entry name" value="p-type_atpase"/>
    <property type="match status" value="1"/>
</dbReference>
<evidence type="ECO:0000256" key="6">
    <source>
        <dbReference type="ARBA" id="ARBA00022989"/>
    </source>
</evidence>
<dbReference type="RefSeq" id="WP_192730592.1">
    <property type="nucleotide sequence ID" value="NZ_BAAAVL010000015.1"/>
</dbReference>
<dbReference type="SUPFAM" id="SSF81665">
    <property type="entry name" value="Calcium ATPase, transmembrane domain M"/>
    <property type="match status" value="1"/>
</dbReference>
<dbReference type="Gene3D" id="3.40.1110.10">
    <property type="entry name" value="Calcium-transporting ATPase, cytoplasmic domain N"/>
    <property type="match status" value="1"/>
</dbReference>
<keyword evidence="6 10" id="KW-1133">Transmembrane helix</keyword>
<feature type="transmembrane region" description="Helical" evidence="10">
    <location>
        <begin position="579"/>
        <end position="598"/>
    </location>
</feature>
<name>A0ABR9IUS5_RHIVS</name>
<dbReference type="InterPro" id="IPR059000">
    <property type="entry name" value="ATPase_P-type_domA"/>
</dbReference>
<dbReference type="PANTHER" id="PTHR48085">
    <property type="entry name" value="CADMIUM/ZINC-TRANSPORTING ATPASE HMA2-RELATED"/>
    <property type="match status" value="1"/>
</dbReference>
<keyword evidence="10" id="KW-1003">Cell membrane</keyword>
<evidence type="ECO:0000313" key="13">
    <source>
        <dbReference type="Proteomes" id="UP000620262"/>
    </source>
</evidence>
<comment type="caution">
    <text evidence="12">The sequence shown here is derived from an EMBL/GenBank/DDBJ whole genome shotgun (WGS) entry which is preliminary data.</text>
</comment>
<dbReference type="PRINTS" id="PR00119">
    <property type="entry name" value="CATATPASE"/>
</dbReference>
<feature type="domain" description="P-type ATPase A" evidence="11">
    <location>
        <begin position="138"/>
        <end position="237"/>
    </location>
</feature>
<reference evidence="12 13" key="1">
    <citation type="submission" date="2020-10" db="EMBL/GenBank/DDBJ databases">
        <title>Sequencing the genomes of 1000 actinobacteria strains.</title>
        <authorList>
            <person name="Klenk H.-P."/>
        </authorList>
    </citation>
    <scope>NUCLEOTIDE SEQUENCE [LARGE SCALE GENOMIC DNA]</scope>
    <source>
        <strain evidence="12 13">DSM 7307</strain>
    </source>
</reference>
<dbReference type="InterPro" id="IPR023298">
    <property type="entry name" value="ATPase_P-typ_TM_dom_sf"/>
</dbReference>
<accession>A0ABR9IUS5</accession>
<dbReference type="InterPro" id="IPR008250">
    <property type="entry name" value="ATPase_P-typ_transduc_dom_A_sf"/>
</dbReference>
<dbReference type="SFLD" id="SFLDG00002">
    <property type="entry name" value="C1.7:_P-type_atpase_like"/>
    <property type="match status" value="1"/>
</dbReference>
<gene>
    <name evidence="12" type="ORF">H4W29_004149</name>
</gene>
<evidence type="ECO:0000256" key="4">
    <source>
        <dbReference type="ARBA" id="ARBA00022723"/>
    </source>
</evidence>
<evidence type="ECO:0000256" key="1">
    <source>
        <dbReference type="ARBA" id="ARBA00004370"/>
    </source>
</evidence>
<protein>
    <recommendedName>
        <fullName evidence="8">P-type Zn(2+) transporter</fullName>
        <ecNumber evidence="8">7.2.2.12</ecNumber>
    </recommendedName>
</protein>